<evidence type="ECO:0000256" key="1">
    <source>
        <dbReference type="SAM" id="SignalP"/>
    </source>
</evidence>
<proteinExistence type="predicted"/>
<evidence type="ECO:0000313" key="4">
    <source>
        <dbReference type="Proteomes" id="UP000036932"/>
    </source>
</evidence>
<gene>
    <name evidence="3" type="ORF">AM231_14230</name>
</gene>
<feature type="domain" description="Copper amine oxidase-like N-terminal" evidence="2">
    <location>
        <begin position="45"/>
        <end position="92"/>
    </location>
</feature>
<organism evidence="3 4">
    <name type="scientific">Paenibacillus solani</name>
    <dbReference type="NCBI Taxonomy" id="1705565"/>
    <lineage>
        <taxon>Bacteria</taxon>
        <taxon>Bacillati</taxon>
        <taxon>Bacillota</taxon>
        <taxon>Bacilli</taxon>
        <taxon>Bacillales</taxon>
        <taxon>Paenibacillaceae</taxon>
        <taxon>Paenibacillus</taxon>
    </lineage>
</organism>
<keyword evidence="4" id="KW-1185">Reference proteome</keyword>
<dbReference type="RefSeq" id="WP_054403658.1">
    <property type="nucleotide sequence ID" value="NZ_LIUT01000001.1"/>
</dbReference>
<evidence type="ECO:0000313" key="3">
    <source>
        <dbReference type="EMBL" id="KOR90177.1"/>
    </source>
</evidence>
<feature type="chain" id="PRO_5005620589" description="Copper amine oxidase-like N-terminal domain-containing protein" evidence="1">
    <location>
        <begin position="22"/>
        <end position="229"/>
    </location>
</feature>
<evidence type="ECO:0000259" key="2">
    <source>
        <dbReference type="Pfam" id="PF07833"/>
    </source>
</evidence>
<dbReference type="PATRIC" id="fig|1705565.3.peg.4885"/>
<accession>A0A0M1P6Z1</accession>
<dbReference type="AlphaFoldDB" id="A0A0M1P6Z1"/>
<comment type="caution">
    <text evidence="3">The sequence shown here is derived from an EMBL/GenBank/DDBJ whole genome shotgun (WGS) entry which is preliminary data.</text>
</comment>
<dbReference type="InterPro" id="IPR012854">
    <property type="entry name" value="Cu_amine_oxidase-like_N"/>
</dbReference>
<dbReference type="Proteomes" id="UP000036932">
    <property type="component" value="Unassembled WGS sequence"/>
</dbReference>
<dbReference type="EMBL" id="LIUT01000001">
    <property type="protein sequence ID" value="KOR90177.1"/>
    <property type="molecule type" value="Genomic_DNA"/>
</dbReference>
<dbReference type="OrthoDB" id="337615at2"/>
<dbReference type="Pfam" id="PF07833">
    <property type="entry name" value="Cu_amine_oxidN1"/>
    <property type="match status" value="1"/>
</dbReference>
<reference evidence="4" key="1">
    <citation type="submission" date="2015-08" db="EMBL/GenBank/DDBJ databases">
        <title>Genome sequencing project for genomic taxonomy and phylogenomics of Bacillus-like bacteria.</title>
        <authorList>
            <person name="Liu B."/>
            <person name="Wang J."/>
            <person name="Zhu Y."/>
            <person name="Liu G."/>
            <person name="Chen Q."/>
            <person name="Chen Z."/>
            <person name="Lan J."/>
            <person name="Che J."/>
            <person name="Ge C."/>
            <person name="Shi H."/>
            <person name="Pan Z."/>
            <person name="Liu X."/>
        </authorList>
    </citation>
    <scope>NUCLEOTIDE SEQUENCE [LARGE SCALE GENOMIC DNA]</scope>
    <source>
        <strain evidence="4">FJAT-22460</strain>
    </source>
</reference>
<sequence>MKLFKKSFAVVAVLGMTLTGAAGVYAGANLEKISAYLNHSIGIKVDGTVYNTGKKLTPITYQNTTYLPVRALADVLDVPVQYDAKNKQVLIGSHPGNGEAIELTNVKYSDAERKAIKSAFAKFDGFQTPYAPSQMIKGDMYQKTGASEDGVNMLFKHMTVYISPRDYSYGYDSKPVTLSNGVQAKWYTPDDTAMLGFQIKDRFVTISSPDHSLSKAQLEKVAVSVAQLK</sequence>
<keyword evidence="1" id="KW-0732">Signal</keyword>
<protein>
    <recommendedName>
        <fullName evidence="2">Copper amine oxidase-like N-terminal domain-containing protein</fullName>
    </recommendedName>
</protein>
<feature type="signal peptide" evidence="1">
    <location>
        <begin position="1"/>
        <end position="21"/>
    </location>
</feature>
<name>A0A0M1P6Z1_9BACL</name>